<protein>
    <submittedName>
        <fullName evidence="1">Uncharacterized protein</fullName>
    </submittedName>
</protein>
<evidence type="ECO:0000313" key="1">
    <source>
        <dbReference type="EMBL" id="CAH1394673.1"/>
    </source>
</evidence>
<dbReference type="Proteomes" id="UP001152798">
    <property type="component" value="Chromosome 3"/>
</dbReference>
<name>A0A9P0EDX8_NEZVI</name>
<accession>A0A9P0EDX8</accession>
<proteinExistence type="predicted"/>
<evidence type="ECO:0000313" key="2">
    <source>
        <dbReference type="Proteomes" id="UP001152798"/>
    </source>
</evidence>
<dbReference type="EMBL" id="OV725079">
    <property type="protein sequence ID" value="CAH1394673.1"/>
    <property type="molecule type" value="Genomic_DNA"/>
</dbReference>
<keyword evidence="2" id="KW-1185">Reference proteome</keyword>
<reference evidence="1" key="1">
    <citation type="submission" date="2022-01" db="EMBL/GenBank/DDBJ databases">
        <authorList>
            <person name="King R."/>
        </authorList>
    </citation>
    <scope>NUCLEOTIDE SEQUENCE</scope>
</reference>
<sequence>MTIGFFPKATLLLSFIGSIQFVLLYEPYVFIISIEDYVDRIDSLLRLRSDATKKHILNCFKTDEENAVKV</sequence>
<organism evidence="1 2">
    <name type="scientific">Nezara viridula</name>
    <name type="common">Southern green stink bug</name>
    <name type="synonym">Cimex viridulus</name>
    <dbReference type="NCBI Taxonomy" id="85310"/>
    <lineage>
        <taxon>Eukaryota</taxon>
        <taxon>Metazoa</taxon>
        <taxon>Ecdysozoa</taxon>
        <taxon>Arthropoda</taxon>
        <taxon>Hexapoda</taxon>
        <taxon>Insecta</taxon>
        <taxon>Pterygota</taxon>
        <taxon>Neoptera</taxon>
        <taxon>Paraneoptera</taxon>
        <taxon>Hemiptera</taxon>
        <taxon>Heteroptera</taxon>
        <taxon>Panheteroptera</taxon>
        <taxon>Pentatomomorpha</taxon>
        <taxon>Pentatomoidea</taxon>
        <taxon>Pentatomidae</taxon>
        <taxon>Pentatominae</taxon>
        <taxon>Nezara</taxon>
    </lineage>
</organism>
<gene>
    <name evidence="1" type="ORF">NEZAVI_LOCUS5124</name>
</gene>
<dbReference type="AlphaFoldDB" id="A0A9P0EDX8"/>